<dbReference type="EMBL" id="JARAOO010000006">
    <property type="protein sequence ID" value="KAJ7963982.1"/>
    <property type="molecule type" value="Genomic_DNA"/>
</dbReference>
<sequence>MVYRIEQFFEVDKTHESGKVRLVSINLEGKALQWSKAYMASMTSIMVYWGRYIGDMAQGFGQYEEGDPLAKLAKLK</sequence>
<comment type="caution">
    <text evidence="1">The sequence shown here is derived from an EMBL/GenBank/DDBJ whole genome shotgun (WGS) entry which is preliminary data.</text>
</comment>
<protein>
    <submittedName>
        <fullName evidence="1">Retrotransposon gag protein</fullName>
    </submittedName>
</protein>
<gene>
    <name evidence="1" type="ORF">O6P43_013859</name>
</gene>
<dbReference type="KEGG" id="qsa:O6P43_013859"/>
<keyword evidence="2" id="KW-1185">Reference proteome</keyword>
<evidence type="ECO:0000313" key="2">
    <source>
        <dbReference type="Proteomes" id="UP001163823"/>
    </source>
</evidence>
<reference evidence="1" key="1">
    <citation type="journal article" date="2023" name="Science">
        <title>Elucidation of the pathway for biosynthesis of saponin adjuvants from the soapbark tree.</title>
        <authorList>
            <person name="Reed J."/>
            <person name="Orme A."/>
            <person name="El-Demerdash A."/>
            <person name="Owen C."/>
            <person name="Martin L.B.B."/>
            <person name="Misra R.C."/>
            <person name="Kikuchi S."/>
            <person name="Rejzek M."/>
            <person name="Martin A.C."/>
            <person name="Harkess A."/>
            <person name="Leebens-Mack J."/>
            <person name="Louveau T."/>
            <person name="Stephenson M.J."/>
            <person name="Osbourn A."/>
        </authorList>
    </citation>
    <scope>NUCLEOTIDE SEQUENCE</scope>
    <source>
        <strain evidence="1">S10</strain>
    </source>
</reference>
<organism evidence="1 2">
    <name type="scientific">Quillaja saponaria</name>
    <name type="common">Soap bark tree</name>
    <dbReference type="NCBI Taxonomy" id="32244"/>
    <lineage>
        <taxon>Eukaryota</taxon>
        <taxon>Viridiplantae</taxon>
        <taxon>Streptophyta</taxon>
        <taxon>Embryophyta</taxon>
        <taxon>Tracheophyta</taxon>
        <taxon>Spermatophyta</taxon>
        <taxon>Magnoliopsida</taxon>
        <taxon>eudicotyledons</taxon>
        <taxon>Gunneridae</taxon>
        <taxon>Pentapetalae</taxon>
        <taxon>rosids</taxon>
        <taxon>fabids</taxon>
        <taxon>Fabales</taxon>
        <taxon>Quillajaceae</taxon>
        <taxon>Quillaja</taxon>
    </lineage>
</organism>
<evidence type="ECO:0000313" key="1">
    <source>
        <dbReference type="EMBL" id="KAJ7963982.1"/>
    </source>
</evidence>
<proteinExistence type="predicted"/>
<name>A0AAD7LTP8_QUISA</name>
<dbReference type="Proteomes" id="UP001163823">
    <property type="component" value="Chromosome 6"/>
</dbReference>
<accession>A0AAD7LTP8</accession>
<dbReference type="AlphaFoldDB" id="A0AAD7LTP8"/>